<dbReference type="InterPro" id="IPR009081">
    <property type="entry name" value="PP-bd_ACP"/>
</dbReference>
<dbReference type="InterPro" id="IPR023213">
    <property type="entry name" value="CAT-like_dom_sf"/>
</dbReference>
<comment type="caution">
    <text evidence="5">The sequence shown here is derived from an EMBL/GenBank/DDBJ whole genome shotgun (WGS) entry which is preliminary data.</text>
</comment>
<dbReference type="PANTHER" id="PTHR45527:SF1">
    <property type="entry name" value="FATTY ACID SYNTHASE"/>
    <property type="match status" value="1"/>
</dbReference>
<dbReference type="InterPro" id="IPR010071">
    <property type="entry name" value="AA_adenyl_dom"/>
</dbReference>
<dbReference type="InterPro" id="IPR025110">
    <property type="entry name" value="AMP-bd_C"/>
</dbReference>
<evidence type="ECO:0000259" key="4">
    <source>
        <dbReference type="PROSITE" id="PS50075"/>
    </source>
</evidence>
<evidence type="ECO:0000256" key="3">
    <source>
        <dbReference type="ARBA" id="ARBA00022553"/>
    </source>
</evidence>
<feature type="domain" description="Carrier" evidence="4">
    <location>
        <begin position="972"/>
        <end position="1047"/>
    </location>
</feature>
<reference evidence="6" key="1">
    <citation type="journal article" date="2019" name="Int. J. Syst. Evol. Microbiol.">
        <title>The Global Catalogue of Microorganisms (GCM) 10K type strain sequencing project: providing services to taxonomists for standard genome sequencing and annotation.</title>
        <authorList>
            <consortium name="The Broad Institute Genomics Platform"/>
            <consortium name="The Broad Institute Genome Sequencing Center for Infectious Disease"/>
            <person name="Wu L."/>
            <person name="Ma J."/>
        </authorList>
    </citation>
    <scope>NUCLEOTIDE SEQUENCE [LARGE SCALE GENOMIC DNA]</scope>
    <source>
        <strain evidence="6">CGMCC 4.7400</strain>
    </source>
</reference>
<organism evidence="5 6">
    <name type="scientific">Streptomyces flavalbus</name>
    <dbReference type="NCBI Taxonomy" id="2665155"/>
    <lineage>
        <taxon>Bacteria</taxon>
        <taxon>Bacillati</taxon>
        <taxon>Actinomycetota</taxon>
        <taxon>Actinomycetes</taxon>
        <taxon>Kitasatosporales</taxon>
        <taxon>Streptomycetaceae</taxon>
        <taxon>Streptomyces</taxon>
    </lineage>
</organism>
<dbReference type="Proteomes" id="UP001597023">
    <property type="component" value="Unassembled WGS sequence"/>
</dbReference>
<evidence type="ECO:0000313" key="5">
    <source>
        <dbReference type="EMBL" id="MFD0312737.1"/>
    </source>
</evidence>
<dbReference type="Pfam" id="PF13193">
    <property type="entry name" value="AMP-binding_C"/>
    <property type="match status" value="1"/>
</dbReference>
<sequence length="1051" mass="113341">MSAVPPLPLTAAQQGLLMVHRTVDVPHLYNVVAELELDPRLGEADLDRALTEVLSVQPALRTAVRERPAPHAVLTDPAGGAPLRGVTADAAEFEARRASVLAELGATAFDLTRAPLLRAVHLRAADDTRATLLLVVHHLVFDGFSLRQFVRDLRSAVRGTLDVATVRVARERALRRELEAQSAATDDASAERAAVELAERLRAVPATVLAPRPGRPTGTAFTGDRRAFPLSPELSKALDRLGADLGVSPFVLFSAAYAAVLARHSGNTPVVFGSPVMARRTLGSFDLCGFFVNTLPLVVDVRWEQGFDAFVRETVRAEADRVRGQAAVSFDRVVRHVQPDRTTDRNPVFSAMLAMQDGTDVEDGPDAVVRAVREHGNGTAKFDLWLGVTPGPDGWLLELEHDRELLPEPFVSALADSLTDLLARVTERPGTPLAELFEDASLPESRADDGYGRPAPHTELRPWVRAALARRPDATAVEEDGRRVTYRELDALVRAAAAGLARRGTGPGTVVGLTTTTLVDTVVTVLATLERRAVFLPLDLSLPGERLAYMVERAGCRLVVGEDGPGLDAVDTVSPAELLAAEGTEAPDTAADLDDPVYIMFTSGSTGRPKGVLMGNGPLVNLTAWQLDALAMDEDTRFLQYAPLGFDVSFQEILPTLIAGGTLVSRDPADRRDLPAVLARVRERRVSHVYLPVAALRPFTRAAQDLGDALPDLRYVCVSGEQLLLDDGVRGFFADRPHLRLVNLYGPTETHAVTTHRLESDPKAWPTHVPIGRPITHVSAYVLDGTGHLAPPGVPGELYLGGDCPAHGYVNDAERTRERFLPDPRADRPGTARMYRTGDQVVRDEHGVLVFLGRDDDQVKIRGHRVELGELETAAASHPGVRLAVAAVHGTGGEDRHLQLFVVPEDGSAATPDEIRRHVAGAVPGYMVPARVLPVAAVPTTRNGKVDRTALLAEAERAVREEDASAAAAVTVADDPLLAWLQELWSGLLGRTGLPVDRSLFEYGAHSLNVLTARAAIEEAHGVQIPILDFFREPTLRAQAAWIDGQVREGS</sequence>
<dbReference type="InterPro" id="IPR045851">
    <property type="entry name" value="AMP-bd_C_sf"/>
</dbReference>
<dbReference type="Gene3D" id="3.40.50.980">
    <property type="match status" value="2"/>
</dbReference>
<dbReference type="InterPro" id="IPR036736">
    <property type="entry name" value="ACP-like_sf"/>
</dbReference>
<dbReference type="PROSITE" id="PS00012">
    <property type="entry name" value="PHOSPHOPANTETHEINE"/>
    <property type="match status" value="1"/>
</dbReference>
<dbReference type="Gene3D" id="3.30.559.30">
    <property type="entry name" value="Nonribosomal peptide synthetase, condensation domain"/>
    <property type="match status" value="1"/>
</dbReference>
<dbReference type="InterPro" id="IPR020845">
    <property type="entry name" value="AMP-binding_CS"/>
</dbReference>
<dbReference type="InterPro" id="IPR000873">
    <property type="entry name" value="AMP-dep_synth/lig_dom"/>
</dbReference>
<evidence type="ECO:0000256" key="1">
    <source>
        <dbReference type="ARBA" id="ARBA00001957"/>
    </source>
</evidence>
<dbReference type="SMART" id="SM00823">
    <property type="entry name" value="PKS_PP"/>
    <property type="match status" value="1"/>
</dbReference>
<dbReference type="SUPFAM" id="SSF56801">
    <property type="entry name" value="Acetyl-CoA synthetase-like"/>
    <property type="match status" value="1"/>
</dbReference>
<protein>
    <submittedName>
        <fullName evidence="5">Amino acid adenylation domain-containing protein</fullName>
    </submittedName>
</protein>
<comment type="cofactor">
    <cofactor evidence="1">
        <name>pantetheine 4'-phosphate</name>
        <dbReference type="ChEBI" id="CHEBI:47942"/>
    </cofactor>
</comment>
<dbReference type="PROSITE" id="PS50075">
    <property type="entry name" value="CARRIER"/>
    <property type="match status" value="1"/>
</dbReference>
<dbReference type="Gene3D" id="1.10.1200.10">
    <property type="entry name" value="ACP-like"/>
    <property type="match status" value="1"/>
</dbReference>
<dbReference type="Gene3D" id="2.30.38.10">
    <property type="entry name" value="Luciferase, Domain 3"/>
    <property type="match status" value="1"/>
</dbReference>
<dbReference type="SUPFAM" id="SSF47336">
    <property type="entry name" value="ACP-like"/>
    <property type="match status" value="1"/>
</dbReference>
<dbReference type="SUPFAM" id="SSF52777">
    <property type="entry name" value="CoA-dependent acyltransferases"/>
    <property type="match status" value="2"/>
</dbReference>
<dbReference type="NCBIfam" id="TIGR01733">
    <property type="entry name" value="AA-adenyl-dom"/>
    <property type="match status" value="1"/>
</dbReference>
<proteinExistence type="predicted"/>
<keyword evidence="2" id="KW-0596">Phosphopantetheine</keyword>
<dbReference type="Gene3D" id="3.30.300.30">
    <property type="match status" value="1"/>
</dbReference>
<dbReference type="InterPro" id="IPR020806">
    <property type="entry name" value="PKS_PP-bd"/>
</dbReference>
<keyword evidence="6" id="KW-1185">Reference proteome</keyword>
<dbReference type="EMBL" id="JBHTEB010000001">
    <property type="protein sequence ID" value="MFD0312737.1"/>
    <property type="molecule type" value="Genomic_DNA"/>
</dbReference>
<dbReference type="InterPro" id="IPR006162">
    <property type="entry name" value="Ppantetheine_attach_site"/>
</dbReference>
<dbReference type="Pfam" id="PF00501">
    <property type="entry name" value="AMP-binding"/>
    <property type="match status" value="1"/>
</dbReference>
<dbReference type="PANTHER" id="PTHR45527">
    <property type="entry name" value="NONRIBOSOMAL PEPTIDE SYNTHETASE"/>
    <property type="match status" value="1"/>
</dbReference>
<dbReference type="RefSeq" id="WP_381604321.1">
    <property type="nucleotide sequence ID" value="NZ_JBHTEB010000001.1"/>
</dbReference>
<evidence type="ECO:0000313" key="6">
    <source>
        <dbReference type="Proteomes" id="UP001597023"/>
    </source>
</evidence>
<gene>
    <name evidence="5" type="ORF">ACFQZ6_00495</name>
</gene>
<dbReference type="Pfam" id="PF00668">
    <property type="entry name" value="Condensation"/>
    <property type="match status" value="1"/>
</dbReference>
<dbReference type="PROSITE" id="PS00455">
    <property type="entry name" value="AMP_BINDING"/>
    <property type="match status" value="1"/>
</dbReference>
<name>A0ABW2VZQ2_9ACTN</name>
<dbReference type="Pfam" id="PF00550">
    <property type="entry name" value="PP-binding"/>
    <property type="match status" value="1"/>
</dbReference>
<evidence type="ECO:0000256" key="2">
    <source>
        <dbReference type="ARBA" id="ARBA00022450"/>
    </source>
</evidence>
<accession>A0ABW2VZQ2</accession>
<dbReference type="InterPro" id="IPR001242">
    <property type="entry name" value="Condensation_dom"/>
</dbReference>
<dbReference type="Gene3D" id="3.30.559.10">
    <property type="entry name" value="Chloramphenicol acetyltransferase-like domain"/>
    <property type="match status" value="1"/>
</dbReference>
<keyword evidence="3" id="KW-0597">Phosphoprotein</keyword>